<dbReference type="EMBL" id="JBEXAC010000002">
    <property type="protein sequence ID" value="MET7000703.1"/>
    <property type="molecule type" value="Genomic_DNA"/>
</dbReference>
<evidence type="ECO:0000313" key="1">
    <source>
        <dbReference type="EMBL" id="MET7000703.1"/>
    </source>
</evidence>
<dbReference type="Proteomes" id="UP001549749">
    <property type="component" value="Unassembled WGS sequence"/>
</dbReference>
<evidence type="ECO:0000313" key="2">
    <source>
        <dbReference type="Proteomes" id="UP001549749"/>
    </source>
</evidence>
<keyword evidence="2" id="KW-1185">Reference proteome</keyword>
<reference evidence="1 2" key="1">
    <citation type="submission" date="2024-06" db="EMBL/GenBank/DDBJ databases">
        <title>Chitinophaga defluvii sp. nov., isolated from municipal sewage.</title>
        <authorList>
            <person name="Zhang L."/>
        </authorList>
    </citation>
    <scope>NUCLEOTIDE SEQUENCE [LARGE SCALE GENOMIC DNA]</scope>
    <source>
        <strain evidence="1 2">H8</strain>
    </source>
</reference>
<protein>
    <submittedName>
        <fullName evidence="1">Uncharacterized protein</fullName>
    </submittedName>
</protein>
<sequence>MKKNYVLQPLESLLHAIANDPQLERTEDQTAHLIQTISEEKGKVYGYLKTKIFNLTHEDRTRLMVQKYHHALILLINQAFNLQKDIQKPHISSTEILEYLLITLEEIQQFLELSYPAFLDPEKRVGLPEMVLLKKEIEEKLPLLPDILIAGKNNENAINIVLLAFHAFIDRVDNQEAITIKEYDYHKLFLNDLITRGSEPMILQDCPTLHELLFFWNFNSEDSLKYFRTGLEELAKAKETHTDKLEFMRLQFKRLLHIPVMNKQIYDKNFPSMKSYFTGWLKNEIDYLEQKKDGVDTLVDGFSGSRSGEKPIKVMVDLSADQIGLILRAADESRIIVSRSLSLVYKSIVPHLSTPRKDDPSWENMRSRSYNPERREVVLAVDALEKLIGIIKHY</sequence>
<organism evidence="1 2">
    <name type="scientific">Chitinophaga defluvii</name>
    <dbReference type="NCBI Taxonomy" id="3163343"/>
    <lineage>
        <taxon>Bacteria</taxon>
        <taxon>Pseudomonadati</taxon>
        <taxon>Bacteroidota</taxon>
        <taxon>Chitinophagia</taxon>
        <taxon>Chitinophagales</taxon>
        <taxon>Chitinophagaceae</taxon>
        <taxon>Chitinophaga</taxon>
    </lineage>
</organism>
<gene>
    <name evidence="1" type="ORF">ABR189_25185</name>
</gene>
<name>A0ABV2TCF9_9BACT</name>
<proteinExistence type="predicted"/>
<accession>A0ABV2TCF9</accession>
<dbReference type="RefSeq" id="WP_354663256.1">
    <property type="nucleotide sequence ID" value="NZ_JBEXAC010000002.1"/>
</dbReference>
<comment type="caution">
    <text evidence="1">The sequence shown here is derived from an EMBL/GenBank/DDBJ whole genome shotgun (WGS) entry which is preliminary data.</text>
</comment>